<feature type="coiled-coil region" evidence="1">
    <location>
        <begin position="382"/>
        <end position="409"/>
    </location>
</feature>
<dbReference type="Proteomes" id="UP001249851">
    <property type="component" value="Unassembled WGS sequence"/>
</dbReference>
<feature type="compositionally biased region" description="Low complexity" evidence="2">
    <location>
        <begin position="22"/>
        <end position="36"/>
    </location>
</feature>
<dbReference type="EMBL" id="JARQWQ010000029">
    <property type="protein sequence ID" value="KAK2562295.1"/>
    <property type="molecule type" value="Genomic_DNA"/>
</dbReference>
<keyword evidence="4" id="KW-1185">Reference proteome</keyword>
<evidence type="ECO:0000313" key="3">
    <source>
        <dbReference type="EMBL" id="KAK2562295.1"/>
    </source>
</evidence>
<reference evidence="3" key="1">
    <citation type="journal article" date="2023" name="G3 (Bethesda)">
        <title>Whole genome assembly and annotation of the endangered Caribbean coral Acropora cervicornis.</title>
        <authorList>
            <person name="Selwyn J.D."/>
            <person name="Vollmer S.V."/>
        </authorList>
    </citation>
    <scope>NUCLEOTIDE SEQUENCE</scope>
    <source>
        <strain evidence="3">K2</strain>
    </source>
</reference>
<dbReference type="AlphaFoldDB" id="A0AAD9V6A0"/>
<feature type="region of interest" description="Disordered" evidence="2">
    <location>
        <begin position="1"/>
        <end position="78"/>
    </location>
</feature>
<reference evidence="3" key="2">
    <citation type="journal article" date="2023" name="Science">
        <title>Genomic signatures of disease resistance in endangered staghorn corals.</title>
        <authorList>
            <person name="Vollmer S.V."/>
            <person name="Selwyn J.D."/>
            <person name="Despard B.A."/>
            <person name="Roesel C.L."/>
        </authorList>
    </citation>
    <scope>NUCLEOTIDE SEQUENCE</scope>
    <source>
        <strain evidence="3">K2</strain>
    </source>
</reference>
<proteinExistence type="predicted"/>
<evidence type="ECO:0000256" key="1">
    <source>
        <dbReference type="SAM" id="Coils"/>
    </source>
</evidence>
<feature type="region of interest" description="Disordered" evidence="2">
    <location>
        <begin position="445"/>
        <end position="478"/>
    </location>
</feature>
<evidence type="ECO:0000256" key="2">
    <source>
        <dbReference type="SAM" id="MobiDB-lite"/>
    </source>
</evidence>
<protein>
    <submittedName>
        <fullName evidence="3">Uncharacterized protein</fullName>
    </submittedName>
</protein>
<name>A0AAD9V6A0_ACRCE</name>
<evidence type="ECO:0000313" key="4">
    <source>
        <dbReference type="Proteomes" id="UP001249851"/>
    </source>
</evidence>
<comment type="caution">
    <text evidence="3">The sequence shown here is derived from an EMBL/GenBank/DDBJ whole genome shotgun (WGS) entry which is preliminary data.</text>
</comment>
<feature type="compositionally biased region" description="Polar residues" evidence="2">
    <location>
        <begin position="44"/>
        <end position="56"/>
    </location>
</feature>
<feature type="coiled-coil region" evidence="1">
    <location>
        <begin position="189"/>
        <end position="314"/>
    </location>
</feature>
<gene>
    <name evidence="3" type="ORF">P5673_014566</name>
</gene>
<sequence length="716" mass="81452">MKRSKFKDSDTHKEPTSRQPDSDGSGSVVSLHSSSSSDEKVPENPQSESRTMTQIESAEEITALKSEGGRPKVSQSKLDKLQKKLQELPTQDTLDEIIHSVKNQNYRAKDLPNTSANNGKSFSLFRGSVGWNNNAIQPQQMSVTEKCGDNPAKQLKDISAHFEVAINKMHDQLCSVGNSLLALHDGLPIKMLEAANHKLEARCNVLEQVCDQMKNKFSRLEQSNDELDRHCGQLRQVNQNLEVRCLYLEQVSQSNENEKTDLQKQIHDLKDRVAELAGSYERATSAYHELENLNQKNEIKIQSVEEAKKHLESKYKSCVSENQKKESQIEQYQKLKYDELKSICAPKDELIARLDAEMKELSGFVEKTIKMLTEYDILARDYQQAQESRKAIHEKLESSETEMTNLRDAYMNNEWSLEREAEVHLLGFRTISKLASRNTISVEQLPVKSKSSKGRKTWDQSTPVKKREPHLHNTSTSYKRSEMMRDVLGNESVSSSHPYTTMDTYSSLATPSSCVRKQDFISCETQSYASAPNGSSLGRKQDLFDVVFEDTNSGEEMFRSHTGRTCRTYSEPAQTEATFLPSTDEAASGVTDSSFSTSRNTRMLTADDYEVFEPRKSRSNQRETSNIAEKEFSIPNQSKFAVEKLLCLWAVGRDNGEENTKICSMEKRFLNLTEERKRLESTLSRMTKRSEEDKAYLESRLEEVAKELAFVRSVTT</sequence>
<organism evidence="3 4">
    <name type="scientific">Acropora cervicornis</name>
    <name type="common">Staghorn coral</name>
    <dbReference type="NCBI Taxonomy" id="6130"/>
    <lineage>
        <taxon>Eukaryota</taxon>
        <taxon>Metazoa</taxon>
        <taxon>Cnidaria</taxon>
        <taxon>Anthozoa</taxon>
        <taxon>Hexacorallia</taxon>
        <taxon>Scleractinia</taxon>
        <taxon>Astrocoeniina</taxon>
        <taxon>Acroporidae</taxon>
        <taxon>Acropora</taxon>
    </lineage>
</organism>
<dbReference type="SUPFAM" id="SSF57997">
    <property type="entry name" value="Tropomyosin"/>
    <property type="match status" value="1"/>
</dbReference>
<accession>A0AAD9V6A0</accession>
<feature type="compositionally biased region" description="Basic and acidic residues" evidence="2">
    <location>
        <begin position="1"/>
        <end position="16"/>
    </location>
</feature>
<keyword evidence="1" id="KW-0175">Coiled coil</keyword>